<dbReference type="InterPro" id="IPR036259">
    <property type="entry name" value="MFS_trans_sf"/>
</dbReference>
<dbReference type="STRING" id="675120.N1PJV8"/>
<feature type="transmembrane region" description="Helical" evidence="6">
    <location>
        <begin position="516"/>
        <end position="538"/>
    </location>
</feature>
<dbReference type="HOGENOM" id="CLU_001265_51_3_1"/>
<organism evidence="8 9">
    <name type="scientific">Dothistroma septosporum (strain NZE10 / CBS 128990)</name>
    <name type="common">Red band needle blight fungus</name>
    <name type="synonym">Mycosphaerella pini</name>
    <dbReference type="NCBI Taxonomy" id="675120"/>
    <lineage>
        <taxon>Eukaryota</taxon>
        <taxon>Fungi</taxon>
        <taxon>Dikarya</taxon>
        <taxon>Ascomycota</taxon>
        <taxon>Pezizomycotina</taxon>
        <taxon>Dothideomycetes</taxon>
        <taxon>Dothideomycetidae</taxon>
        <taxon>Mycosphaerellales</taxon>
        <taxon>Mycosphaerellaceae</taxon>
        <taxon>Dothistroma</taxon>
    </lineage>
</organism>
<dbReference type="PROSITE" id="PS50850">
    <property type="entry name" value="MFS"/>
    <property type="match status" value="1"/>
</dbReference>
<feature type="transmembrane region" description="Helical" evidence="6">
    <location>
        <begin position="119"/>
        <end position="137"/>
    </location>
</feature>
<keyword evidence="3 6" id="KW-0812">Transmembrane</keyword>
<evidence type="ECO:0000256" key="5">
    <source>
        <dbReference type="ARBA" id="ARBA00023136"/>
    </source>
</evidence>
<feature type="transmembrane region" description="Helical" evidence="6">
    <location>
        <begin position="15"/>
        <end position="37"/>
    </location>
</feature>
<feature type="transmembrane region" description="Helical" evidence="6">
    <location>
        <begin position="57"/>
        <end position="77"/>
    </location>
</feature>
<dbReference type="PANTHER" id="PTHR23506:SF23">
    <property type="entry name" value="GH10249P"/>
    <property type="match status" value="1"/>
</dbReference>
<name>N1PJV8_DOTSN</name>
<dbReference type="PANTHER" id="PTHR23506">
    <property type="entry name" value="GH10249P"/>
    <property type="match status" value="1"/>
</dbReference>
<feature type="transmembrane region" description="Helical" evidence="6">
    <location>
        <begin position="342"/>
        <end position="363"/>
    </location>
</feature>
<evidence type="ECO:0000313" key="8">
    <source>
        <dbReference type="EMBL" id="EME41591.1"/>
    </source>
</evidence>
<evidence type="ECO:0000256" key="6">
    <source>
        <dbReference type="SAM" id="Phobius"/>
    </source>
</evidence>
<feature type="transmembrane region" description="Helical" evidence="6">
    <location>
        <begin position="408"/>
        <end position="428"/>
    </location>
</feature>
<evidence type="ECO:0000256" key="1">
    <source>
        <dbReference type="ARBA" id="ARBA00004141"/>
    </source>
</evidence>
<feature type="domain" description="Major facilitator superfamily (MFS) profile" evidence="7">
    <location>
        <begin position="18"/>
        <end position="542"/>
    </location>
</feature>
<dbReference type="Proteomes" id="UP000016933">
    <property type="component" value="Unassembled WGS sequence"/>
</dbReference>
<feature type="transmembrane region" description="Helical" evidence="6">
    <location>
        <begin position="149"/>
        <end position="172"/>
    </location>
</feature>
<dbReference type="InterPro" id="IPR020846">
    <property type="entry name" value="MFS_dom"/>
</dbReference>
<dbReference type="Gene3D" id="1.20.1250.20">
    <property type="entry name" value="MFS general substrate transporter like domains"/>
    <property type="match status" value="2"/>
</dbReference>
<keyword evidence="9" id="KW-1185">Reference proteome</keyword>
<reference evidence="8 9" key="2">
    <citation type="journal article" date="2012" name="PLoS Pathog.">
        <title>Diverse lifestyles and strategies of plant pathogenesis encoded in the genomes of eighteen Dothideomycetes fungi.</title>
        <authorList>
            <person name="Ohm R.A."/>
            <person name="Feau N."/>
            <person name="Henrissat B."/>
            <person name="Schoch C.L."/>
            <person name="Horwitz B.A."/>
            <person name="Barry K.W."/>
            <person name="Condon B.J."/>
            <person name="Copeland A.C."/>
            <person name="Dhillon B."/>
            <person name="Glaser F."/>
            <person name="Hesse C.N."/>
            <person name="Kosti I."/>
            <person name="LaButti K."/>
            <person name="Lindquist E.A."/>
            <person name="Lucas S."/>
            <person name="Salamov A.A."/>
            <person name="Bradshaw R.E."/>
            <person name="Ciuffetti L."/>
            <person name="Hamelin R.C."/>
            <person name="Kema G.H.J."/>
            <person name="Lawrence C."/>
            <person name="Scott J.A."/>
            <person name="Spatafora J.W."/>
            <person name="Turgeon B.G."/>
            <person name="de Wit P.J.G.M."/>
            <person name="Zhong S."/>
            <person name="Goodwin S.B."/>
            <person name="Grigoriev I.V."/>
        </authorList>
    </citation>
    <scope>NUCLEOTIDE SEQUENCE [LARGE SCALE GENOMIC DNA]</scope>
    <source>
        <strain evidence="9">NZE10 / CBS 128990</strain>
    </source>
</reference>
<proteinExistence type="predicted"/>
<dbReference type="eggNOG" id="KOG3764">
    <property type="taxonomic scope" value="Eukaryota"/>
</dbReference>
<sequence length="547" mass="59147">MERAHQLYKSFRSSIALITLTVAYAVFTDQFLFAAIIPVAPFSLHTRIGIPQDEVQYWTAILLAVFGIAAFATSAPWGWYTDRSTSRRIPFMIGLMILLGATVMLWFGNHIAAQVIGRMLQGFSSTVVWTTGLAVLVDTVGQAQIGEYMGYVGIALNMGSLIAPLLGGVVYQSAGYDAVFGMIVVVVVLDILLRFVMKEKYMTVVEETVPELTTETDLEAAKSDRKISVVTVRPVRADTMESVVGPGTISPRRLSGRTVSLPSRRPSDAPAPPIVAVMQSWRSVGITPADGPLQAVEEKPNAEIQISEEELRASLQRYSLSPRPIETSKCPRIVRMLCSTRMVVSLWAIFVLAGTFSGFQATLPLFVSKTFHWNATGSGLVFLPLSAPALVGPVVGKLQDRFSGSGRWFATTGFTLLTVALILLRLVARDEQGQKTLLVVLLTLIGFCMPLTLEPLFAEMIYGADQIDIADRDAGVVRASGAGSYGQANALFNMAWTGGNAVGPVLAGLMIEHAGWAVMTLTLGLVSGVTAVPVFLWYGGWLFADEK</sequence>
<evidence type="ECO:0000313" key="9">
    <source>
        <dbReference type="Proteomes" id="UP000016933"/>
    </source>
</evidence>
<feature type="transmembrane region" description="Helical" evidence="6">
    <location>
        <begin position="178"/>
        <end position="197"/>
    </location>
</feature>
<dbReference type="AlphaFoldDB" id="N1PJV8"/>
<keyword evidence="2" id="KW-0813">Transport</keyword>
<keyword evidence="5 6" id="KW-0472">Membrane</keyword>
<dbReference type="InterPro" id="IPR011701">
    <property type="entry name" value="MFS"/>
</dbReference>
<dbReference type="OMA" id="WVIIVAR"/>
<dbReference type="InterPro" id="IPR050930">
    <property type="entry name" value="MFS_Vesicular_Transporter"/>
</dbReference>
<evidence type="ECO:0000256" key="4">
    <source>
        <dbReference type="ARBA" id="ARBA00022989"/>
    </source>
</evidence>
<evidence type="ECO:0000256" key="3">
    <source>
        <dbReference type="ARBA" id="ARBA00022692"/>
    </source>
</evidence>
<keyword evidence="4 6" id="KW-1133">Transmembrane helix</keyword>
<comment type="subcellular location">
    <subcellularLocation>
        <location evidence="1">Membrane</location>
        <topology evidence="1">Multi-pass membrane protein</topology>
    </subcellularLocation>
</comment>
<accession>N1PJV8</accession>
<evidence type="ECO:0000256" key="2">
    <source>
        <dbReference type="ARBA" id="ARBA00022448"/>
    </source>
</evidence>
<evidence type="ECO:0000259" key="7">
    <source>
        <dbReference type="PROSITE" id="PS50850"/>
    </source>
</evidence>
<reference evidence="9" key="1">
    <citation type="journal article" date="2012" name="PLoS Genet.">
        <title>The genomes of the fungal plant pathogens Cladosporium fulvum and Dothistroma septosporum reveal adaptation to different hosts and lifestyles but also signatures of common ancestry.</title>
        <authorList>
            <person name="de Wit P.J.G.M."/>
            <person name="van der Burgt A."/>
            <person name="Oekmen B."/>
            <person name="Stergiopoulos I."/>
            <person name="Abd-Elsalam K.A."/>
            <person name="Aerts A.L."/>
            <person name="Bahkali A.H."/>
            <person name="Beenen H.G."/>
            <person name="Chettri P."/>
            <person name="Cox M.P."/>
            <person name="Datema E."/>
            <person name="de Vries R.P."/>
            <person name="Dhillon B."/>
            <person name="Ganley A.R."/>
            <person name="Griffiths S.A."/>
            <person name="Guo Y."/>
            <person name="Hamelin R.C."/>
            <person name="Henrissat B."/>
            <person name="Kabir M.S."/>
            <person name="Jashni M.K."/>
            <person name="Kema G."/>
            <person name="Klaubauf S."/>
            <person name="Lapidus A."/>
            <person name="Levasseur A."/>
            <person name="Lindquist E."/>
            <person name="Mehrabi R."/>
            <person name="Ohm R.A."/>
            <person name="Owen T.J."/>
            <person name="Salamov A."/>
            <person name="Schwelm A."/>
            <person name="Schijlen E."/>
            <person name="Sun H."/>
            <person name="van den Burg H.A."/>
            <person name="van Ham R.C.H.J."/>
            <person name="Zhang S."/>
            <person name="Goodwin S.B."/>
            <person name="Grigoriev I.V."/>
            <person name="Collemare J."/>
            <person name="Bradshaw R.E."/>
        </authorList>
    </citation>
    <scope>NUCLEOTIDE SEQUENCE [LARGE SCALE GENOMIC DNA]</scope>
    <source>
        <strain evidence="9">NZE10 / CBS 128990</strain>
    </source>
</reference>
<dbReference type="OrthoDB" id="5086884at2759"/>
<feature type="transmembrane region" description="Helical" evidence="6">
    <location>
        <begin position="89"/>
        <end position="107"/>
    </location>
</feature>
<protein>
    <recommendedName>
        <fullName evidence="7">Major facilitator superfamily (MFS) profile domain-containing protein</fullName>
    </recommendedName>
</protein>
<dbReference type="SUPFAM" id="SSF103473">
    <property type="entry name" value="MFS general substrate transporter"/>
    <property type="match status" value="1"/>
</dbReference>
<dbReference type="EMBL" id="KB446542">
    <property type="protein sequence ID" value="EME41591.1"/>
    <property type="molecule type" value="Genomic_DNA"/>
</dbReference>
<gene>
    <name evidence="8" type="ORF">DOTSEDRAFT_55378</name>
</gene>
<feature type="transmembrane region" description="Helical" evidence="6">
    <location>
        <begin position="434"/>
        <end position="453"/>
    </location>
</feature>
<dbReference type="Pfam" id="PF07690">
    <property type="entry name" value="MFS_1"/>
    <property type="match status" value="1"/>
</dbReference>
<dbReference type="GO" id="GO:0016020">
    <property type="term" value="C:membrane"/>
    <property type="evidence" value="ECO:0007669"/>
    <property type="project" value="UniProtKB-SubCell"/>
</dbReference>
<dbReference type="GO" id="GO:0022857">
    <property type="term" value="F:transmembrane transporter activity"/>
    <property type="evidence" value="ECO:0007669"/>
    <property type="project" value="InterPro"/>
</dbReference>